<dbReference type="NCBIfam" id="TIGR00367">
    <property type="entry name" value="calcium/sodium antiporter"/>
    <property type="match status" value="1"/>
</dbReference>
<comment type="subcellular location">
    <subcellularLocation>
        <location evidence="1">Membrane</location>
        <topology evidence="1">Multi-pass membrane protein</topology>
    </subcellularLocation>
</comment>
<keyword evidence="2 5" id="KW-0812">Transmembrane</keyword>
<organism evidence="7 8">
    <name type="scientific">Fulvivirga marina</name>
    <dbReference type="NCBI Taxonomy" id="2494733"/>
    <lineage>
        <taxon>Bacteria</taxon>
        <taxon>Pseudomonadati</taxon>
        <taxon>Bacteroidota</taxon>
        <taxon>Cytophagia</taxon>
        <taxon>Cytophagales</taxon>
        <taxon>Fulvivirgaceae</taxon>
        <taxon>Fulvivirga</taxon>
    </lineage>
</organism>
<sequence>MDDFILLLVGIFGLWGGTQITIKNAALIAEEFHVSELFIGLTILAFGTDLPELIVAIDGSIHNLHGEQTSRIIVGNAIGSSVCQISVVIGVVAIYSLLSIDKKQLQHLAIELLGSIVLLSLVAFDHIVTWNDGALLIIAFLIYFFTLWQGEKHAKASEIKAEIPPKPPAPKRGTIWARFPVQIILLVLGLAIVAFSSEFTIDHALAIAQIWSIQQSFIGAVIVGLGTSLPELAISINAIANNKSGLSIGNIVGSNIFDLLVPIGIASLISDIKVEGPVLWFDMPYLFVLTGTVIYFFTRERGLQHWEGIGLTVMYLVYAFVKFFL</sequence>
<feature type="transmembrane region" description="Helical" evidence="5">
    <location>
        <begin position="37"/>
        <end position="57"/>
    </location>
</feature>
<evidence type="ECO:0000259" key="6">
    <source>
        <dbReference type="Pfam" id="PF01699"/>
    </source>
</evidence>
<evidence type="ECO:0000256" key="5">
    <source>
        <dbReference type="SAM" id="Phobius"/>
    </source>
</evidence>
<name>A0A937KCZ8_9BACT</name>
<dbReference type="InterPro" id="IPR044880">
    <property type="entry name" value="NCX_ion-bd_dom_sf"/>
</dbReference>
<evidence type="ECO:0000256" key="4">
    <source>
        <dbReference type="ARBA" id="ARBA00023136"/>
    </source>
</evidence>
<evidence type="ECO:0000256" key="2">
    <source>
        <dbReference type="ARBA" id="ARBA00022692"/>
    </source>
</evidence>
<protein>
    <submittedName>
        <fullName evidence="7">Calcium/sodium antiporter</fullName>
    </submittedName>
</protein>
<feature type="transmembrane region" description="Helical" evidence="5">
    <location>
        <begin position="6"/>
        <end position="25"/>
    </location>
</feature>
<dbReference type="Proteomes" id="UP000614216">
    <property type="component" value="Unassembled WGS sequence"/>
</dbReference>
<dbReference type="GO" id="GO:0005262">
    <property type="term" value="F:calcium channel activity"/>
    <property type="evidence" value="ECO:0007669"/>
    <property type="project" value="TreeGrafter"/>
</dbReference>
<feature type="domain" description="Sodium/calcium exchanger membrane region" evidence="6">
    <location>
        <begin position="4"/>
        <end position="148"/>
    </location>
</feature>
<comment type="caution">
    <text evidence="7">The sequence shown here is derived from an EMBL/GenBank/DDBJ whole genome shotgun (WGS) entry which is preliminary data.</text>
</comment>
<dbReference type="AlphaFoldDB" id="A0A937KCZ8"/>
<dbReference type="PANTHER" id="PTHR10846:SF8">
    <property type="entry name" value="INNER MEMBRANE PROTEIN YRBG"/>
    <property type="match status" value="1"/>
</dbReference>
<evidence type="ECO:0000313" key="8">
    <source>
        <dbReference type="Proteomes" id="UP000614216"/>
    </source>
</evidence>
<evidence type="ECO:0000256" key="3">
    <source>
        <dbReference type="ARBA" id="ARBA00022989"/>
    </source>
</evidence>
<dbReference type="EMBL" id="JAEUGD010000058">
    <property type="protein sequence ID" value="MBL6448067.1"/>
    <property type="molecule type" value="Genomic_DNA"/>
</dbReference>
<dbReference type="InterPro" id="IPR004837">
    <property type="entry name" value="NaCa_Exmemb"/>
</dbReference>
<dbReference type="Pfam" id="PF01699">
    <property type="entry name" value="Na_Ca_ex"/>
    <property type="match status" value="2"/>
</dbReference>
<evidence type="ECO:0000256" key="1">
    <source>
        <dbReference type="ARBA" id="ARBA00004141"/>
    </source>
</evidence>
<evidence type="ECO:0000313" key="7">
    <source>
        <dbReference type="EMBL" id="MBL6448067.1"/>
    </source>
</evidence>
<feature type="transmembrane region" description="Helical" evidence="5">
    <location>
        <begin position="305"/>
        <end position="324"/>
    </location>
</feature>
<feature type="transmembrane region" description="Helical" evidence="5">
    <location>
        <begin position="77"/>
        <end position="98"/>
    </location>
</feature>
<dbReference type="Gene3D" id="1.20.1420.30">
    <property type="entry name" value="NCX, central ion-binding region"/>
    <property type="match status" value="2"/>
</dbReference>
<dbReference type="GO" id="GO:0008273">
    <property type="term" value="F:calcium, potassium:sodium antiporter activity"/>
    <property type="evidence" value="ECO:0007669"/>
    <property type="project" value="TreeGrafter"/>
</dbReference>
<dbReference type="RefSeq" id="WP_202857605.1">
    <property type="nucleotide sequence ID" value="NZ_JAEUGD010000058.1"/>
</dbReference>
<feature type="transmembrane region" description="Helical" evidence="5">
    <location>
        <begin position="252"/>
        <end position="272"/>
    </location>
</feature>
<dbReference type="PANTHER" id="PTHR10846">
    <property type="entry name" value="SODIUM/POTASSIUM/CALCIUM EXCHANGER"/>
    <property type="match status" value="1"/>
</dbReference>
<reference evidence="7" key="1">
    <citation type="submission" date="2021-01" db="EMBL/GenBank/DDBJ databases">
        <title>Fulvivirga kasyanovii gen. nov., sp nov., a novel member of the phylum Bacteroidetes isolated from seawater in a mussel farm.</title>
        <authorList>
            <person name="Zhao L.-H."/>
            <person name="Wang Z.-J."/>
        </authorList>
    </citation>
    <scope>NUCLEOTIDE SEQUENCE</scope>
    <source>
        <strain evidence="7">29W222</strain>
    </source>
</reference>
<feature type="domain" description="Sodium/calcium exchanger membrane region" evidence="6">
    <location>
        <begin position="183"/>
        <end position="323"/>
    </location>
</feature>
<gene>
    <name evidence="7" type="ORF">JMN32_17245</name>
</gene>
<accession>A0A937KCZ8</accession>
<dbReference type="GO" id="GO:0006874">
    <property type="term" value="P:intracellular calcium ion homeostasis"/>
    <property type="evidence" value="ECO:0007669"/>
    <property type="project" value="TreeGrafter"/>
</dbReference>
<feature type="transmembrane region" description="Helical" evidence="5">
    <location>
        <begin position="175"/>
        <end position="197"/>
    </location>
</feature>
<dbReference type="InterPro" id="IPR004481">
    <property type="entry name" value="K/Na/Ca-exchanger"/>
</dbReference>
<proteinExistence type="predicted"/>
<feature type="transmembrane region" description="Helical" evidence="5">
    <location>
        <begin position="134"/>
        <end position="150"/>
    </location>
</feature>
<keyword evidence="4 5" id="KW-0472">Membrane</keyword>
<feature type="transmembrane region" description="Helical" evidence="5">
    <location>
        <begin position="278"/>
        <end position="298"/>
    </location>
</feature>
<feature type="transmembrane region" description="Helical" evidence="5">
    <location>
        <begin position="217"/>
        <end position="240"/>
    </location>
</feature>
<keyword evidence="3 5" id="KW-1133">Transmembrane helix</keyword>
<dbReference type="GO" id="GO:0005886">
    <property type="term" value="C:plasma membrane"/>
    <property type="evidence" value="ECO:0007669"/>
    <property type="project" value="TreeGrafter"/>
</dbReference>
<keyword evidence="8" id="KW-1185">Reference proteome</keyword>